<evidence type="ECO:0000259" key="6">
    <source>
        <dbReference type="Pfam" id="PF00884"/>
    </source>
</evidence>
<feature type="signal peptide" evidence="5">
    <location>
        <begin position="1"/>
        <end position="18"/>
    </location>
</feature>
<accession>A3ZQD4</accession>
<feature type="chain" id="PRO_5002664998" evidence="5">
    <location>
        <begin position="19"/>
        <end position="471"/>
    </location>
</feature>
<organism evidence="7 8">
    <name type="scientific">Blastopirellula marina DSM 3645</name>
    <dbReference type="NCBI Taxonomy" id="314230"/>
    <lineage>
        <taxon>Bacteria</taxon>
        <taxon>Pseudomonadati</taxon>
        <taxon>Planctomycetota</taxon>
        <taxon>Planctomycetia</taxon>
        <taxon>Pirellulales</taxon>
        <taxon>Pirellulaceae</taxon>
        <taxon>Blastopirellula</taxon>
    </lineage>
</organism>
<dbReference type="InterPro" id="IPR024607">
    <property type="entry name" value="Sulfatase_CS"/>
</dbReference>
<dbReference type="Gene3D" id="3.30.1120.10">
    <property type="match status" value="1"/>
</dbReference>
<dbReference type="STRING" id="314230.DSM3645_23501"/>
<dbReference type="GO" id="GO:0004065">
    <property type="term" value="F:arylsulfatase activity"/>
    <property type="evidence" value="ECO:0007669"/>
    <property type="project" value="TreeGrafter"/>
</dbReference>
<dbReference type="RefSeq" id="WP_002652599.1">
    <property type="nucleotide sequence ID" value="NZ_CH672376.1"/>
</dbReference>
<evidence type="ECO:0000256" key="1">
    <source>
        <dbReference type="ARBA" id="ARBA00008779"/>
    </source>
</evidence>
<dbReference type="eggNOG" id="COG3119">
    <property type="taxonomic scope" value="Bacteria"/>
</dbReference>
<dbReference type="EMBL" id="AANZ01000005">
    <property type="protein sequence ID" value="EAQ81410.1"/>
    <property type="molecule type" value="Genomic_DNA"/>
</dbReference>
<gene>
    <name evidence="7" type="ORF">DSM3645_23501</name>
</gene>
<dbReference type="CDD" id="cd16144">
    <property type="entry name" value="ARS_like"/>
    <property type="match status" value="1"/>
</dbReference>
<protein>
    <submittedName>
        <fullName evidence="7">Arylsulphatase A</fullName>
    </submittedName>
</protein>
<dbReference type="InterPro" id="IPR000917">
    <property type="entry name" value="Sulfatase_N"/>
</dbReference>
<keyword evidence="2" id="KW-0479">Metal-binding</keyword>
<dbReference type="SUPFAM" id="SSF53649">
    <property type="entry name" value="Alkaline phosphatase-like"/>
    <property type="match status" value="1"/>
</dbReference>
<keyword evidence="4" id="KW-0106">Calcium</keyword>
<keyword evidence="5" id="KW-0732">Signal</keyword>
<reference evidence="7 8" key="1">
    <citation type="submission" date="2006-02" db="EMBL/GenBank/DDBJ databases">
        <authorList>
            <person name="Amann R."/>
            <person name="Ferriera S."/>
            <person name="Johnson J."/>
            <person name="Kravitz S."/>
            <person name="Halpern A."/>
            <person name="Remington K."/>
            <person name="Beeson K."/>
            <person name="Tran B."/>
            <person name="Rogers Y.-H."/>
            <person name="Friedman R."/>
            <person name="Venter J.C."/>
        </authorList>
    </citation>
    <scope>NUCLEOTIDE SEQUENCE [LARGE SCALE GENOMIC DNA]</scope>
    <source>
        <strain evidence="7 8">DSM 3645</strain>
    </source>
</reference>
<evidence type="ECO:0000256" key="2">
    <source>
        <dbReference type="ARBA" id="ARBA00022723"/>
    </source>
</evidence>
<comment type="similarity">
    <text evidence="1">Belongs to the sulfatase family.</text>
</comment>
<dbReference type="InterPro" id="IPR050738">
    <property type="entry name" value="Sulfatase"/>
</dbReference>
<name>A3ZQD4_9BACT</name>
<comment type="caution">
    <text evidence="7">The sequence shown here is derived from an EMBL/GenBank/DDBJ whole genome shotgun (WGS) entry which is preliminary data.</text>
</comment>
<dbReference type="AlphaFoldDB" id="A3ZQD4"/>
<dbReference type="PROSITE" id="PS00149">
    <property type="entry name" value="SULFATASE_2"/>
    <property type="match status" value="1"/>
</dbReference>
<dbReference type="Pfam" id="PF00884">
    <property type="entry name" value="Sulfatase"/>
    <property type="match status" value="1"/>
</dbReference>
<dbReference type="OrthoDB" id="9803751at2"/>
<keyword evidence="3" id="KW-0378">Hydrolase</keyword>
<dbReference type="GO" id="GO:0046872">
    <property type="term" value="F:metal ion binding"/>
    <property type="evidence" value="ECO:0007669"/>
    <property type="project" value="UniProtKB-KW"/>
</dbReference>
<proteinExistence type="inferred from homology"/>
<evidence type="ECO:0000256" key="3">
    <source>
        <dbReference type="ARBA" id="ARBA00022801"/>
    </source>
</evidence>
<dbReference type="HOGENOM" id="CLU_006332_10_4_0"/>
<dbReference type="PANTHER" id="PTHR42693:SF53">
    <property type="entry name" value="ENDO-4-O-SULFATASE"/>
    <property type="match status" value="1"/>
</dbReference>
<dbReference type="Proteomes" id="UP000004358">
    <property type="component" value="Unassembled WGS sequence"/>
</dbReference>
<dbReference type="InterPro" id="IPR017850">
    <property type="entry name" value="Alkaline_phosphatase_core_sf"/>
</dbReference>
<dbReference type="Gene3D" id="3.40.720.10">
    <property type="entry name" value="Alkaline Phosphatase, subunit A"/>
    <property type="match status" value="1"/>
</dbReference>
<feature type="domain" description="Sulfatase N-terminal" evidence="6">
    <location>
        <begin position="25"/>
        <end position="341"/>
    </location>
</feature>
<sequence>MRTLLLGLALLLALPTWAAAETDRPNFLVILCDDLGYGDLACYGNPTIKTPNLDALAKQGMRLTACYASAPVCSSSRAGLMTGRTPSRVGVYDWIPADNVMHLRQSETTVASLLQDAGYDTCHVGKWHLNGKFNSDEQPQPGDQGFAHWFSTQNNAAPTHANPTNFVRNGEPVGKQDGYACQVVADEAIRWLKSGRDDEKPFFAFVCFHEPHEPIASPDELVAHYGDAKKKGEALYYANVENMDSAVGRLMSAIDQLKLADNTLVYFTSDNGPETLNRYRSAWRSHGSPGPLRGMKLHIYEGGIRVPGILRFPGRIQPGGESDEPICGLDILPTLCELAGVAAPTDQTLDGASFAKSLQGEKVDRPALLFWHYYNAIGPAKVAIRDGDWKLVAHVALGEKKFGGNFRPEMSQAIKQAKLSTLELYNLADDLAETNDLAAEKPEVVARLAKQLQAKYDAVLAEAPDWEMAQK</sequence>
<evidence type="ECO:0000313" key="8">
    <source>
        <dbReference type="Proteomes" id="UP000004358"/>
    </source>
</evidence>
<evidence type="ECO:0000256" key="5">
    <source>
        <dbReference type="SAM" id="SignalP"/>
    </source>
</evidence>
<evidence type="ECO:0000256" key="4">
    <source>
        <dbReference type="ARBA" id="ARBA00022837"/>
    </source>
</evidence>
<evidence type="ECO:0000313" key="7">
    <source>
        <dbReference type="EMBL" id="EAQ81410.1"/>
    </source>
</evidence>
<dbReference type="PANTHER" id="PTHR42693">
    <property type="entry name" value="ARYLSULFATASE FAMILY MEMBER"/>
    <property type="match status" value="1"/>
</dbReference>